<keyword evidence="1" id="KW-0175">Coiled coil</keyword>
<name>A0A510KV76_9FUSO</name>
<evidence type="ECO:0000313" key="3">
    <source>
        <dbReference type="EMBL" id="BBM54661.1"/>
    </source>
</evidence>
<dbReference type="SUPFAM" id="SSF53335">
    <property type="entry name" value="S-adenosyl-L-methionine-dependent methyltransferases"/>
    <property type="match status" value="1"/>
</dbReference>
<dbReference type="GO" id="GO:0008170">
    <property type="term" value="F:N-methyltransferase activity"/>
    <property type="evidence" value="ECO:0007669"/>
    <property type="project" value="InterPro"/>
</dbReference>
<feature type="domain" description="DNA methylase adenine-specific" evidence="2">
    <location>
        <begin position="242"/>
        <end position="348"/>
    </location>
</feature>
<evidence type="ECO:0000313" key="4">
    <source>
        <dbReference type="Proteomes" id="UP000321944"/>
    </source>
</evidence>
<gene>
    <name evidence="3" type="ORF">JMUB3936_0945</name>
</gene>
<dbReference type="OrthoDB" id="82235at2"/>
<dbReference type="InterPro" id="IPR029063">
    <property type="entry name" value="SAM-dependent_MTases_sf"/>
</dbReference>
<feature type="coiled-coil region" evidence="1">
    <location>
        <begin position="351"/>
        <end position="378"/>
    </location>
</feature>
<sequence>MKSDLFDIFFEKIGRFRRGRFRESDNVIEILKACLFSYVVCISKVVFEEIENLRDDNYLFLEYLKQNGFEYDLEKSYSENMKILSDKIELFNGSYNFIFQTKESEEILNSLRNMELDLKLDILRGKYVKITQNFISKVINLPIIREETGDFLLEIFNEKNNKILYNVEFFLFNYFGDVVIHENEKIEISKILFSMTNSNNNNKIVMSLRSVGLQTREMILKLFNENDKIIVNRNSFSYLPLEVREEAVRNNWIETIIAIPCGDWIPSLETVILNKKRESKEDNILFIRTETFFERNNKIKPENYERLLEIFKERKEINGISKVVPNEKILLEKCRLSILSYVYKTKEKVDLKELEYNKKELCNKMERKRKECDSLIEEYLLKK</sequence>
<dbReference type="EMBL" id="AP019841">
    <property type="protein sequence ID" value="BBM54661.1"/>
    <property type="molecule type" value="Genomic_DNA"/>
</dbReference>
<dbReference type="GO" id="GO:0003677">
    <property type="term" value="F:DNA binding"/>
    <property type="evidence" value="ECO:0007669"/>
    <property type="project" value="InterPro"/>
</dbReference>
<evidence type="ECO:0000259" key="2">
    <source>
        <dbReference type="Pfam" id="PF02384"/>
    </source>
</evidence>
<dbReference type="AlphaFoldDB" id="A0A510KV76"/>
<reference evidence="3 4" key="1">
    <citation type="submission" date="2019-07" db="EMBL/GenBank/DDBJ databases">
        <title>Complete Genome Sequence of Leptotrichia wadei Strain JMUB3936.</title>
        <authorList>
            <person name="Watanabe S."/>
            <person name="Cui L."/>
        </authorList>
    </citation>
    <scope>NUCLEOTIDE SEQUENCE [LARGE SCALE GENOMIC DNA]</scope>
    <source>
        <strain evidence="3 4">JMUB3936</strain>
    </source>
</reference>
<proteinExistence type="predicted"/>
<organism evidence="3 4">
    <name type="scientific">Leptotrichia wadei</name>
    <dbReference type="NCBI Taxonomy" id="157687"/>
    <lineage>
        <taxon>Bacteria</taxon>
        <taxon>Fusobacteriati</taxon>
        <taxon>Fusobacteriota</taxon>
        <taxon>Fusobacteriia</taxon>
        <taxon>Fusobacteriales</taxon>
        <taxon>Leptotrichiaceae</taxon>
        <taxon>Leptotrichia</taxon>
    </lineage>
</organism>
<dbReference type="Gene3D" id="3.40.50.150">
    <property type="entry name" value="Vaccinia Virus protein VP39"/>
    <property type="match status" value="1"/>
</dbReference>
<dbReference type="InterPro" id="IPR003356">
    <property type="entry name" value="DNA_methylase_A-5"/>
</dbReference>
<dbReference type="Pfam" id="PF02384">
    <property type="entry name" value="N6_Mtase"/>
    <property type="match status" value="1"/>
</dbReference>
<accession>A0A510KV76</accession>
<evidence type="ECO:0000256" key="1">
    <source>
        <dbReference type="SAM" id="Coils"/>
    </source>
</evidence>
<protein>
    <recommendedName>
        <fullName evidence="2">DNA methylase adenine-specific domain-containing protein</fullName>
    </recommendedName>
</protein>
<dbReference type="RefSeq" id="WP_147003443.1">
    <property type="nucleotide sequence ID" value="NZ_AP019841.1"/>
</dbReference>
<dbReference type="Proteomes" id="UP000321944">
    <property type="component" value="Chromosome"/>
</dbReference>